<comment type="similarity">
    <text evidence="1">Belongs to the carbohydrate kinase PfkB family.</text>
</comment>
<accession>A0A366FLR0</accession>
<dbReference type="PANTHER" id="PTHR43320">
    <property type="entry name" value="SUGAR KINASE"/>
    <property type="match status" value="1"/>
</dbReference>
<reference evidence="5 6" key="1">
    <citation type="submission" date="2018-06" db="EMBL/GenBank/DDBJ databases">
        <title>Genomic Encyclopedia of Type Strains, Phase IV (KMG-IV): sequencing the most valuable type-strain genomes for metagenomic binning, comparative biology and taxonomic classification.</title>
        <authorList>
            <person name="Goeker M."/>
        </authorList>
    </citation>
    <scope>NUCLEOTIDE SEQUENCE [LARGE SCALE GENOMIC DNA]</scope>
    <source>
        <strain evidence="5 6">DSM 24875</strain>
    </source>
</reference>
<sequence>MTTTIEVLGLGNSLVDILAHADDAYLEAQDMAKGAMTLIDEDRAEALYAARVDPIVVSGGSAANTIVGVASLGVAAAYIGKVKSDPLGDAFIADIRSTGVRFDTSPAGHGPATGRCFVYVTPDGERTMNTYLGASTYLAPADVDEDLVRAAKVVYLEGYMWDRPAAKSAFQKAGTIAHAAGRRVALTLSDSFCVDRFRGEFIELMRSKTVDTIFANTDELLSLYETPHFEEALDALRAEGVLGVVTRSAKGCIVIEGEGTWEAPAFPIKKLVDTTGAGDMFAAGFLAGLARNLDMTACGRLGALAAAEIIQHLGARPQVPLAALAAEHGLTL</sequence>
<dbReference type="InterPro" id="IPR002173">
    <property type="entry name" value="Carboh/pur_kinase_PfkB_CS"/>
</dbReference>
<keyword evidence="2" id="KW-0808">Transferase</keyword>
<comment type="caution">
    <text evidence="5">The sequence shown here is derived from an EMBL/GenBank/DDBJ whole genome shotgun (WGS) entry which is preliminary data.</text>
</comment>
<dbReference type="Pfam" id="PF00294">
    <property type="entry name" value="PfkB"/>
    <property type="match status" value="1"/>
</dbReference>
<protein>
    <submittedName>
        <fullName evidence="5">Adenosine kinase</fullName>
    </submittedName>
</protein>
<keyword evidence="3 5" id="KW-0418">Kinase</keyword>
<evidence type="ECO:0000256" key="1">
    <source>
        <dbReference type="ARBA" id="ARBA00010688"/>
    </source>
</evidence>
<evidence type="ECO:0000259" key="4">
    <source>
        <dbReference type="Pfam" id="PF00294"/>
    </source>
</evidence>
<dbReference type="InterPro" id="IPR029056">
    <property type="entry name" value="Ribokinase-like"/>
</dbReference>
<dbReference type="InterPro" id="IPR011611">
    <property type="entry name" value="PfkB_dom"/>
</dbReference>
<dbReference type="SUPFAM" id="SSF53613">
    <property type="entry name" value="Ribokinase-like"/>
    <property type="match status" value="1"/>
</dbReference>
<dbReference type="Gene3D" id="3.40.1190.20">
    <property type="match status" value="1"/>
</dbReference>
<gene>
    <name evidence="5" type="ORF">DFR50_10884</name>
</gene>
<dbReference type="PANTHER" id="PTHR43320:SF3">
    <property type="entry name" value="CARBOHYDRATE KINASE PFKB DOMAIN-CONTAINING PROTEIN"/>
    <property type="match status" value="1"/>
</dbReference>
<dbReference type="RefSeq" id="WP_113888830.1">
    <property type="nucleotide sequence ID" value="NZ_QNRK01000008.1"/>
</dbReference>
<evidence type="ECO:0000256" key="2">
    <source>
        <dbReference type="ARBA" id="ARBA00022679"/>
    </source>
</evidence>
<evidence type="ECO:0000313" key="5">
    <source>
        <dbReference type="EMBL" id="RBP15527.1"/>
    </source>
</evidence>
<dbReference type="GO" id="GO:0016301">
    <property type="term" value="F:kinase activity"/>
    <property type="evidence" value="ECO:0007669"/>
    <property type="project" value="UniProtKB-KW"/>
</dbReference>
<dbReference type="AlphaFoldDB" id="A0A366FLR0"/>
<dbReference type="CDD" id="cd01168">
    <property type="entry name" value="adenosine_kinase"/>
    <property type="match status" value="1"/>
</dbReference>
<evidence type="ECO:0000313" key="6">
    <source>
        <dbReference type="Proteomes" id="UP000253529"/>
    </source>
</evidence>
<proteinExistence type="inferred from homology"/>
<dbReference type="EMBL" id="QNRK01000008">
    <property type="protein sequence ID" value="RBP15527.1"/>
    <property type="molecule type" value="Genomic_DNA"/>
</dbReference>
<dbReference type="Proteomes" id="UP000253529">
    <property type="component" value="Unassembled WGS sequence"/>
</dbReference>
<keyword evidence="6" id="KW-1185">Reference proteome</keyword>
<dbReference type="InterPro" id="IPR052700">
    <property type="entry name" value="Carb_kinase_PfkB-like"/>
</dbReference>
<organism evidence="5 6">
    <name type="scientific">Roseiarcus fermentans</name>
    <dbReference type="NCBI Taxonomy" id="1473586"/>
    <lineage>
        <taxon>Bacteria</taxon>
        <taxon>Pseudomonadati</taxon>
        <taxon>Pseudomonadota</taxon>
        <taxon>Alphaproteobacteria</taxon>
        <taxon>Hyphomicrobiales</taxon>
        <taxon>Roseiarcaceae</taxon>
        <taxon>Roseiarcus</taxon>
    </lineage>
</organism>
<feature type="domain" description="Carbohydrate kinase PfkB" evidence="4">
    <location>
        <begin position="58"/>
        <end position="319"/>
    </location>
</feature>
<evidence type="ECO:0000256" key="3">
    <source>
        <dbReference type="ARBA" id="ARBA00022777"/>
    </source>
</evidence>
<name>A0A366FLR0_9HYPH</name>
<dbReference type="PROSITE" id="PS00584">
    <property type="entry name" value="PFKB_KINASES_2"/>
    <property type="match status" value="1"/>
</dbReference>
<dbReference type="OrthoDB" id="9813569at2"/>